<keyword evidence="2" id="KW-0560">Oxidoreductase</keyword>
<accession>A0ABD5WQG1</accession>
<dbReference type="Gene3D" id="3.40.50.720">
    <property type="entry name" value="NAD(P)-binding Rossmann-like Domain"/>
    <property type="match status" value="1"/>
</dbReference>
<dbReference type="AlphaFoldDB" id="A0ABD5WQG1"/>
<dbReference type="PANTHER" id="PTHR42879:SF2">
    <property type="entry name" value="3-OXOACYL-[ACYL-CARRIER-PROTEIN] REDUCTASE FABG"/>
    <property type="match status" value="1"/>
</dbReference>
<dbReference type="GO" id="GO:0016491">
    <property type="term" value="F:oxidoreductase activity"/>
    <property type="evidence" value="ECO:0007669"/>
    <property type="project" value="UniProtKB-KW"/>
</dbReference>
<dbReference type="GeneID" id="79301789"/>
<organism evidence="2 3">
    <name type="scientific">Halorussus caseinilyticus</name>
    <dbReference type="NCBI Taxonomy" id="3034025"/>
    <lineage>
        <taxon>Archaea</taxon>
        <taxon>Methanobacteriati</taxon>
        <taxon>Methanobacteriota</taxon>
        <taxon>Stenosarchaea group</taxon>
        <taxon>Halobacteria</taxon>
        <taxon>Halobacteriales</taxon>
        <taxon>Haladaptataceae</taxon>
        <taxon>Halorussus</taxon>
    </lineage>
</organism>
<dbReference type="CDD" id="cd05233">
    <property type="entry name" value="SDR_c"/>
    <property type="match status" value="1"/>
</dbReference>
<gene>
    <name evidence="2" type="ORF">ACFQJ6_16400</name>
</gene>
<evidence type="ECO:0000313" key="2">
    <source>
        <dbReference type="EMBL" id="MFC7081459.1"/>
    </source>
</evidence>
<evidence type="ECO:0000313" key="3">
    <source>
        <dbReference type="Proteomes" id="UP001596407"/>
    </source>
</evidence>
<dbReference type="Proteomes" id="UP001596407">
    <property type="component" value="Unassembled WGS sequence"/>
</dbReference>
<dbReference type="RefSeq" id="WP_276280624.1">
    <property type="nucleotide sequence ID" value="NZ_CP119809.1"/>
</dbReference>
<dbReference type="PRINTS" id="PR00081">
    <property type="entry name" value="GDHRDH"/>
</dbReference>
<sequence length="246" mass="26659">MIRPDLTGRTALVTGSAKGVGRELLLALAERGASAAVHYRSSADAAAEVADAARERGAPAATTVQGDVADPDDVDAMFDAVEDELDGVDVLVNNVGPFAPRHWEDISFEQWNTVLQANVNGTYLCCKRALPEMREEAWGRIVNVGYASAEKGLVSPKNAPYFIAKQGVLMFTRMLANDTQYEGITVNAVSPYVVENSDEFPDELPRGRPADFEDVIQAMLFFVDEDSGYVSGENVEVDGGWLPERV</sequence>
<dbReference type="InterPro" id="IPR050259">
    <property type="entry name" value="SDR"/>
</dbReference>
<dbReference type="EC" id="1.1.1.-" evidence="2"/>
<dbReference type="FunFam" id="3.40.50.720:FF:000084">
    <property type="entry name" value="Short-chain dehydrogenase reductase"/>
    <property type="match status" value="1"/>
</dbReference>
<evidence type="ECO:0000256" key="1">
    <source>
        <dbReference type="ARBA" id="ARBA00006484"/>
    </source>
</evidence>
<comment type="similarity">
    <text evidence="1">Belongs to the short-chain dehydrogenases/reductases (SDR) family.</text>
</comment>
<dbReference type="PRINTS" id="PR00080">
    <property type="entry name" value="SDRFAMILY"/>
</dbReference>
<dbReference type="InterPro" id="IPR002347">
    <property type="entry name" value="SDR_fam"/>
</dbReference>
<keyword evidence="3" id="KW-1185">Reference proteome</keyword>
<comment type="caution">
    <text evidence="2">The sequence shown here is derived from an EMBL/GenBank/DDBJ whole genome shotgun (WGS) entry which is preliminary data.</text>
</comment>
<protein>
    <submittedName>
        <fullName evidence="2">SDR family NAD(P)-dependent oxidoreductase</fullName>
        <ecNumber evidence="2">1.1.1.-</ecNumber>
    </submittedName>
</protein>
<name>A0ABD5WQG1_9EURY</name>
<proteinExistence type="inferred from homology"/>
<dbReference type="EMBL" id="JBHSZH010000005">
    <property type="protein sequence ID" value="MFC7081459.1"/>
    <property type="molecule type" value="Genomic_DNA"/>
</dbReference>
<dbReference type="SUPFAM" id="SSF51735">
    <property type="entry name" value="NAD(P)-binding Rossmann-fold domains"/>
    <property type="match status" value="1"/>
</dbReference>
<reference evidence="2 3" key="1">
    <citation type="journal article" date="2019" name="Int. J. Syst. Evol. Microbiol.">
        <title>The Global Catalogue of Microorganisms (GCM) 10K type strain sequencing project: providing services to taxonomists for standard genome sequencing and annotation.</title>
        <authorList>
            <consortium name="The Broad Institute Genomics Platform"/>
            <consortium name="The Broad Institute Genome Sequencing Center for Infectious Disease"/>
            <person name="Wu L."/>
            <person name="Ma J."/>
        </authorList>
    </citation>
    <scope>NUCLEOTIDE SEQUENCE [LARGE SCALE GENOMIC DNA]</scope>
    <source>
        <strain evidence="2 3">DT72</strain>
    </source>
</reference>
<dbReference type="Pfam" id="PF13561">
    <property type="entry name" value="adh_short_C2"/>
    <property type="match status" value="1"/>
</dbReference>
<dbReference type="InterPro" id="IPR036291">
    <property type="entry name" value="NAD(P)-bd_dom_sf"/>
</dbReference>
<dbReference type="PANTHER" id="PTHR42879">
    <property type="entry name" value="3-OXOACYL-(ACYL-CARRIER-PROTEIN) REDUCTASE"/>
    <property type="match status" value="1"/>
</dbReference>